<protein>
    <recommendedName>
        <fullName evidence="3">prolyl oligopeptidase</fullName>
        <ecNumber evidence="3">3.4.21.26</ecNumber>
    </recommendedName>
</protein>
<dbReference type="SUPFAM" id="SSF53474">
    <property type="entry name" value="alpha/beta-Hydrolases"/>
    <property type="match status" value="1"/>
</dbReference>
<comment type="catalytic activity">
    <reaction evidence="1">
        <text>Hydrolysis of Pro-|-Xaa &gt;&gt; Ala-|-Xaa in oligopeptides.</text>
        <dbReference type="EC" id="3.4.21.26"/>
    </reaction>
</comment>
<evidence type="ECO:0000256" key="5">
    <source>
        <dbReference type="ARBA" id="ARBA00022801"/>
    </source>
</evidence>
<evidence type="ECO:0000313" key="10">
    <source>
        <dbReference type="EMBL" id="MDT8758660.1"/>
    </source>
</evidence>
<evidence type="ECO:0000259" key="9">
    <source>
        <dbReference type="Pfam" id="PF02897"/>
    </source>
</evidence>
<dbReference type="InterPro" id="IPR001375">
    <property type="entry name" value="Peptidase_S9_cat"/>
</dbReference>
<name>A0ABU3N5Q7_9SPHN</name>
<dbReference type="Gene3D" id="2.130.10.120">
    <property type="entry name" value="Prolyl oligopeptidase, N-terminal domain"/>
    <property type="match status" value="1"/>
</dbReference>
<keyword evidence="4" id="KW-0645">Protease</keyword>
<comment type="similarity">
    <text evidence="2">Belongs to the peptidase S9A family.</text>
</comment>
<dbReference type="PANTHER" id="PTHR42881">
    <property type="entry name" value="PROLYL ENDOPEPTIDASE"/>
    <property type="match status" value="1"/>
</dbReference>
<comment type="caution">
    <text evidence="10">The sequence shown here is derived from an EMBL/GenBank/DDBJ whole genome shotgun (WGS) entry which is preliminary data.</text>
</comment>
<evidence type="ECO:0000256" key="1">
    <source>
        <dbReference type="ARBA" id="ARBA00001070"/>
    </source>
</evidence>
<keyword evidence="5" id="KW-0378">Hydrolase</keyword>
<evidence type="ECO:0000256" key="2">
    <source>
        <dbReference type="ARBA" id="ARBA00005228"/>
    </source>
</evidence>
<evidence type="ECO:0000256" key="7">
    <source>
        <dbReference type="SAM" id="SignalP"/>
    </source>
</evidence>
<feature type="signal peptide" evidence="7">
    <location>
        <begin position="1"/>
        <end position="18"/>
    </location>
</feature>
<evidence type="ECO:0000256" key="4">
    <source>
        <dbReference type="ARBA" id="ARBA00022670"/>
    </source>
</evidence>
<dbReference type="Pfam" id="PF02897">
    <property type="entry name" value="Peptidase_S9_N"/>
    <property type="match status" value="1"/>
</dbReference>
<dbReference type="PROSITE" id="PS00708">
    <property type="entry name" value="PRO_ENDOPEP_SER"/>
    <property type="match status" value="1"/>
</dbReference>
<dbReference type="Gene3D" id="3.40.50.1820">
    <property type="entry name" value="alpha/beta hydrolase"/>
    <property type="match status" value="1"/>
</dbReference>
<dbReference type="EMBL" id="JALMLT010000002">
    <property type="protein sequence ID" value="MDT8758660.1"/>
    <property type="molecule type" value="Genomic_DNA"/>
</dbReference>
<accession>A0ABU3N5Q7</accession>
<dbReference type="InterPro" id="IPR002470">
    <property type="entry name" value="Peptidase_S9A"/>
</dbReference>
<dbReference type="PANTHER" id="PTHR42881:SF2">
    <property type="entry name" value="PROLYL ENDOPEPTIDASE"/>
    <property type="match status" value="1"/>
</dbReference>
<reference evidence="10" key="1">
    <citation type="submission" date="2022-04" db="EMBL/GenBank/DDBJ databases">
        <title>Tomato heritable bacteria conferring resistance against bacterial wilt.</title>
        <authorList>
            <person name="Yin J."/>
        </authorList>
    </citation>
    <scope>NUCLEOTIDE SEQUENCE</scope>
    <source>
        <strain evidence="10">Cra20</strain>
    </source>
</reference>
<dbReference type="InterPro" id="IPR029058">
    <property type="entry name" value="AB_hydrolase_fold"/>
</dbReference>
<evidence type="ECO:0000256" key="3">
    <source>
        <dbReference type="ARBA" id="ARBA00011897"/>
    </source>
</evidence>
<feature type="domain" description="Peptidase S9 prolyl oligopeptidase catalytic" evidence="8">
    <location>
        <begin position="496"/>
        <end position="710"/>
    </location>
</feature>
<organism evidence="10">
    <name type="scientific">Sphingomonas psychrotolerans</name>
    <dbReference type="NCBI Taxonomy" id="1327635"/>
    <lineage>
        <taxon>Bacteria</taxon>
        <taxon>Pseudomonadati</taxon>
        <taxon>Pseudomonadota</taxon>
        <taxon>Alphaproteobacteria</taxon>
        <taxon>Sphingomonadales</taxon>
        <taxon>Sphingomonadaceae</taxon>
        <taxon>Sphingomonas</taxon>
    </lineage>
</organism>
<dbReference type="EC" id="3.4.21.26" evidence="3"/>
<sequence length="716" mass="78937">MRQALLALPLLFASPAFAQQHPSEPHPTMTKPAYPETRRVDVVEEQFGIKVADPYRWLENDVRNDKEVADWVAAQNKVTDAYLATLPGRQVFHERIKTLFNYERFGAPVKKGGRYFYAHNEGLQNQAVLWVRDSLSGQGRVLIDPNTWSKDGATALAEWLPSEDGKLLAYSIQDGGTDWRTVKVIDTATGKDTGDEVSWAKYTMGLSWAKDGSGFFYSRYPEPPAGEKFQALSNDHKVYFHKLGTPQSADRLVYATPENPKLSHYAGITDDGRYLVVSTSEGTDNKNMVHIVDLTDPSWKPREVIGALANEWSAIGNVGTKFWFATDAGAPRQRIVTLDLAEANPAPKEIVPEQKETLAGASIVGDRLILNYMVDAKTEVRRYRLDGTADGKVALPGIGTASGFGGEPDDPETFFAFTSFNYPTTIFRYDVATGKATPWAQPKVAFDPTQYKVEQRFFASKDGTRVPMFVVRKKTTTGPAPTLLWGYGGFNVPYTPSFSAARVAWMEQGGVFVLANIRGGGEYGKAWHDGGRLANKQNVFDDFIAAGEYLIKEGITGKDQLAIQGGSNGGLLIGAVVNQRPDLFAAALPAVGVMDMLRFDRWTAGRYWVDDYGYPSKEADFKRLYAYSPYHNIKGGRSYPAILVTTADTDDRVVPGHSFKYTAALQAADIGDKPHLARIETRAGHGSGKPTDKIIEEAADLYAFAAKWTGLEVKAR</sequence>
<keyword evidence="6" id="KW-0720">Serine protease</keyword>
<feature type="chain" id="PRO_5046550821" description="prolyl oligopeptidase" evidence="7">
    <location>
        <begin position="19"/>
        <end position="716"/>
    </location>
</feature>
<gene>
    <name evidence="10" type="ORF">MZO42_08115</name>
</gene>
<proteinExistence type="inferred from homology"/>
<dbReference type="InterPro" id="IPR002471">
    <property type="entry name" value="Pept_S9_AS"/>
</dbReference>
<keyword evidence="7" id="KW-0732">Signal</keyword>
<dbReference type="Pfam" id="PF00326">
    <property type="entry name" value="Peptidase_S9"/>
    <property type="match status" value="1"/>
</dbReference>
<evidence type="ECO:0000259" key="8">
    <source>
        <dbReference type="Pfam" id="PF00326"/>
    </source>
</evidence>
<dbReference type="InterPro" id="IPR051167">
    <property type="entry name" value="Prolyl_oligopep/macrocyclase"/>
</dbReference>
<evidence type="ECO:0000256" key="6">
    <source>
        <dbReference type="ARBA" id="ARBA00022825"/>
    </source>
</evidence>
<dbReference type="InterPro" id="IPR023302">
    <property type="entry name" value="Pept_S9A_N"/>
</dbReference>
<dbReference type="SUPFAM" id="SSF50993">
    <property type="entry name" value="Peptidase/esterase 'gauge' domain"/>
    <property type="match status" value="1"/>
</dbReference>
<feature type="domain" description="Peptidase S9A N-terminal" evidence="9">
    <location>
        <begin position="35"/>
        <end position="441"/>
    </location>
</feature>
<dbReference type="PRINTS" id="PR00862">
    <property type="entry name" value="PROLIGOPTASE"/>
</dbReference>